<gene>
    <name evidence="1" type="ORF">LMG29542_07629</name>
</gene>
<reference evidence="1 2" key="1">
    <citation type="submission" date="2020-04" db="EMBL/GenBank/DDBJ databases">
        <authorList>
            <person name="De Canck E."/>
        </authorList>
    </citation>
    <scope>NUCLEOTIDE SEQUENCE [LARGE SCALE GENOMIC DNA]</scope>
    <source>
        <strain evidence="1 2">LMG 29542</strain>
    </source>
</reference>
<dbReference type="EMBL" id="CADIKH010000099">
    <property type="protein sequence ID" value="CAB3774176.1"/>
    <property type="molecule type" value="Genomic_DNA"/>
</dbReference>
<dbReference type="AlphaFoldDB" id="A0A6J5FAE7"/>
<sequence length="85" mass="9742">MELQTYQVRQLKQLLGDNHPTQQGGGELILDKAVLRRSGKQVVKPSPGRSTVDYRKSIYAVAERRAYRRNYTQTHQHAIALNTVH</sequence>
<evidence type="ECO:0000313" key="1">
    <source>
        <dbReference type="EMBL" id="CAB3774176.1"/>
    </source>
</evidence>
<name>A0A6J5FAE7_9BURK</name>
<proteinExistence type="predicted"/>
<dbReference type="Proteomes" id="UP000494363">
    <property type="component" value="Unassembled WGS sequence"/>
</dbReference>
<keyword evidence="2" id="KW-1185">Reference proteome</keyword>
<evidence type="ECO:0000313" key="2">
    <source>
        <dbReference type="Proteomes" id="UP000494363"/>
    </source>
</evidence>
<organism evidence="1 2">
    <name type="scientific">Paraburkholderia humisilvae</name>
    <dbReference type="NCBI Taxonomy" id="627669"/>
    <lineage>
        <taxon>Bacteria</taxon>
        <taxon>Pseudomonadati</taxon>
        <taxon>Pseudomonadota</taxon>
        <taxon>Betaproteobacteria</taxon>
        <taxon>Burkholderiales</taxon>
        <taxon>Burkholderiaceae</taxon>
        <taxon>Paraburkholderia</taxon>
    </lineage>
</organism>
<accession>A0A6J5FAE7</accession>
<protein>
    <submittedName>
        <fullName evidence="1">Uncharacterized protein</fullName>
    </submittedName>
</protein>